<evidence type="ECO:0000256" key="1">
    <source>
        <dbReference type="ARBA" id="ARBA00022443"/>
    </source>
</evidence>
<dbReference type="InterPro" id="IPR002110">
    <property type="entry name" value="Ankyrin_rpt"/>
</dbReference>
<evidence type="ECO:0000259" key="6">
    <source>
        <dbReference type="PROSITE" id="PS50002"/>
    </source>
</evidence>
<keyword evidence="1 3" id="KW-0728">SH3 domain</keyword>
<dbReference type="PROSITE" id="PS50002">
    <property type="entry name" value="SH3"/>
    <property type="match status" value="1"/>
</dbReference>
<dbReference type="STRING" id="1344416.A0A139ATN5"/>
<evidence type="ECO:0000313" key="8">
    <source>
        <dbReference type="Proteomes" id="UP000070544"/>
    </source>
</evidence>
<feature type="region of interest" description="Disordered" evidence="5">
    <location>
        <begin position="208"/>
        <end position="276"/>
    </location>
</feature>
<reference evidence="7 8" key="1">
    <citation type="journal article" date="2015" name="Genome Biol. Evol.">
        <title>Phylogenomic analyses indicate that early fungi evolved digesting cell walls of algal ancestors of land plants.</title>
        <authorList>
            <person name="Chang Y."/>
            <person name="Wang S."/>
            <person name="Sekimoto S."/>
            <person name="Aerts A.L."/>
            <person name="Choi C."/>
            <person name="Clum A."/>
            <person name="LaButti K.M."/>
            <person name="Lindquist E.A."/>
            <person name="Yee Ngan C."/>
            <person name="Ohm R.A."/>
            <person name="Salamov A.A."/>
            <person name="Grigoriev I.V."/>
            <person name="Spatafora J.W."/>
            <person name="Berbee M.L."/>
        </authorList>
    </citation>
    <scope>NUCLEOTIDE SEQUENCE [LARGE SCALE GENOMIC DNA]</scope>
    <source>
        <strain evidence="7 8">JEL478</strain>
    </source>
</reference>
<dbReference type="EMBL" id="KQ965737">
    <property type="protein sequence ID" value="KXS19855.1"/>
    <property type="molecule type" value="Genomic_DNA"/>
</dbReference>
<dbReference type="SUPFAM" id="SSF50044">
    <property type="entry name" value="SH3-domain"/>
    <property type="match status" value="1"/>
</dbReference>
<dbReference type="InterPro" id="IPR036770">
    <property type="entry name" value="Ankyrin_rpt-contain_sf"/>
</dbReference>
<dbReference type="Pfam" id="PF13606">
    <property type="entry name" value="Ank_3"/>
    <property type="match status" value="1"/>
</dbReference>
<protein>
    <recommendedName>
        <fullName evidence="6">SH3 domain-containing protein</fullName>
    </recommendedName>
</protein>
<dbReference type="SUPFAM" id="SSF48403">
    <property type="entry name" value="Ankyrin repeat"/>
    <property type="match status" value="1"/>
</dbReference>
<evidence type="ECO:0000256" key="5">
    <source>
        <dbReference type="SAM" id="MobiDB-lite"/>
    </source>
</evidence>
<feature type="region of interest" description="Disordered" evidence="5">
    <location>
        <begin position="511"/>
        <end position="553"/>
    </location>
</feature>
<evidence type="ECO:0000313" key="7">
    <source>
        <dbReference type="EMBL" id="KXS19855.1"/>
    </source>
</evidence>
<feature type="repeat" description="ANK" evidence="2">
    <location>
        <begin position="53"/>
        <end position="85"/>
    </location>
</feature>
<feature type="compositionally biased region" description="Low complexity" evidence="5">
    <location>
        <begin position="214"/>
        <end position="226"/>
    </location>
</feature>
<dbReference type="Proteomes" id="UP000070544">
    <property type="component" value="Unassembled WGS sequence"/>
</dbReference>
<evidence type="ECO:0000256" key="3">
    <source>
        <dbReference type="PROSITE-ProRule" id="PRU00192"/>
    </source>
</evidence>
<proteinExistence type="predicted"/>
<feature type="compositionally biased region" description="Polar residues" evidence="5">
    <location>
        <begin position="235"/>
        <end position="245"/>
    </location>
</feature>
<keyword evidence="4" id="KW-0175">Coiled coil</keyword>
<accession>A0A139ATN5</accession>
<dbReference type="Gene3D" id="1.25.40.20">
    <property type="entry name" value="Ankyrin repeat-containing domain"/>
    <property type="match status" value="1"/>
</dbReference>
<dbReference type="InterPro" id="IPR001452">
    <property type="entry name" value="SH3_domain"/>
</dbReference>
<organism evidence="7 8">
    <name type="scientific">Gonapodya prolifera (strain JEL478)</name>
    <name type="common">Monoblepharis prolifera</name>
    <dbReference type="NCBI Taxonomy" id="1344416"/>
    <lineage>
        <taxon>Eukaryota</taxon>
        <taxon>Fungi</taxon>
        <taxon>Fungi incertae sedis</taxon>
        <taxon>Chytridiomycota</taxon>
        <taxon>Chytridiomycota incertae sedis</taxon>
        <taxon>Monoblepharidomycetes</taxon>
        <taxon>Monoblepharidales</taxon>
        <taxon>Gonapodyaceae</taxon>
        <taxon>Gonapodya</taxon>
    </lineage>
</organism>
<feature type="domain" description="SH3" evidence="6">
    <location>
        <begin position="380"/>
        <end position="441"/>
    </location>
</feature>
<name>A0A139ATN5_GONPJ</name>
<dbReference type="Gene3D" id="2.30.30.40">
    <property type="entry name" value="SH3 Domains"/>
    <property type="match status" value="1"/>
</dbReference>
<evidence type="ECO:0000256" key="4">
    <source>
        <dbReference type="SAM" id="Coils"/>
    </source>
</evidence>
<dbReference type="OrthoDB" id="10407684at2759"/>
<gene>
    <name evidence="7" type="ORF">M427DRAFT_52701</name>
</gene>
<dbReference type="PROSITE" id="PS50088">
    <property type="entry name" value="ANK_REPEAT"/>
    <property type="match status" value="1"/>
</dbReference>
<evidence type="ECO:0000256" key="2">
    <source>
        <dbReference type="PROSITE-ProRule" id="PRU00023"/>
    </source>
</evidence>
<keyword evidence="8" id="KW-1185">Reference proteome</keyword>
<dbReference type="AlphaFoldDB" id="A0A139ATN5"/>
<feature type="compositionally biased region" description="Polar residues" evidence="5">
    <location>
        <begin position="256"/>
        <end position="276"/>
    </location>
</feature>
<keyword evidence="2" id="KW-0040">ANK repeat</keyword>
<feature type="coiled-coil region" evidence="4">
    <location>
        <begin position="294"/>
        <end position="335"/>
    </location>
</feature>
<dbReference type="SMART" id="SM00326">
    <property type="entry name" value="SH3"/>
    <property type="match status" value="1"/>
</dbReference>
<dbReference type="InterPro" id="IPR036028">
    <property type="entry name" value="SH3-like_dom_sf"/>
</dbReference>
<sequence length="560" mass="61668">MNEDANRRLIEGVEWGSVSAVRRAIEDGADVAARKKITLKVTLGSTKETDSVWAESVLGLAIRSGRPDVVKVLLEAGCDANSRIRWKLSWYHSKWDAKKWEHQRWLEDEAYKYRSALEFALNCGRWDFNKMGADVVLSNPVDWDAVCDRFTLIPSIEIVQLLLQHGARVSEGELQAARELAKGANRWGDSFPPEPAFLELLEAHLQDHQQDRASSLTSSSGGESTSAPNAMGNANGHQTPRQNQMALPESDPQPVRSRTLTRTQAHLAQSRRTSTSPVSPILAVFDTSDMTRALAEQASTIDSQRRLIDEMQRRANDLERIVMERNARIADIEREKLVLEMDVFALRTEFVKFSRGERTMADRSAAAAAGMHSDPASPVQVRKVLYAHHFYEPRESDEIGLAPGDPVWCLYELSDGWGAGTNKASIQSGFFPMTYLSDLPASKFEPLSSPVAASSHLPTPRIPSRTMSAGLAAFGTNSMSFSGPGLHSPISNVSGDSHLPPPAREARAVYPGLRNKSREPKIGLIGASDDDDSSLYPSSPESETEQLLPEMQINGEVVAI</sequence>